<name>A0A1G4X1N2_9MYCO</name>
<feature type="transmembrane region" description="Helical" evidence="1">
    <location>
        <begin position="87"/>
        <end position="108"/>
    </location>
</feature>
<sequence length="110" mass="11317">MASPSSSAKSTDRSPVLNWVLALATIPAAAAVVGFGYMQVLGTAGCSEPDCTRLNTLGFSLIQYGVPAVAGLAVVASFVTARRRGGVLVPLAAWMVIVVAVIVLVFTFPH</sequence>
<feature type="transmembrane region" description="Helical" evidence="1">
    <location>
        <begin position="16"/>
        <end position="37"/>
    </location>
</feature>
<keyword evidence="1" id="KW-1133">Transmembrane helix</keyword>
<keyword evidence="1" id="KW-0812">Transmembrane</keyword>
<accession>A0A1G4X1N2</accession>
<evidence type="ECO:0000313" key="2">
    <source>
        <dbReference type="EMBL" id="SCX33989.1"/>
    </source>
</evidence>
<protein>
    <submittedName>
        <fullName evidence="2">Uncharacterized protein</fullName>
    </submittedName>
</protein>
<proteinExistence type="predicted"/>
<reference evidence="3" key="1">
    <citation type="submission" date="2016-10" db="EMBL/GenBank/DDBJ databases">
        <authorList>
            <person name="Varghese N."/>
            <person name="Submissions S."/>
        </authorList>
    </citation>
    <scope>NUCLEOTIDE SEQUENCE [LARGE SCALE GENOMIC DNA]</scope>
    <source>
        <strain evidence="3">UNC267MFSha1.1M11</strain>
    </source>
</reference>
<dbReference type="AlphaFoldDB" id="A0A1G4X1N2"/>
<dbReference type="RefSeq" id="WP_090364519.1">
    <property type="nucleotide sequence ID" value="NZ_FMUB01000020.1"/>
</dbReference>
<dbReference type="EMBL" id="FMUB01000020">
    <property type="protein sequence ID" value="SCX33989.1"/>
    <property type="molecule type" value="Genomic_DNA"/>
</dbReference>
<organism evidence="2 3">
    <name type="scientific">Mycolicibacterium fluoranthenivorans</name>
    <dbReference type="NCBI Taxonomy" id="258505"/>
    <lineage>
        <taxon>Bacteria</taxon>
        <taxon>Bacillati</taxon>
        <taxon>Actinomycetota</taxon>
        <taxon>Actinomycetes</taxon>
        <taxon>Mycobacteriales</taxon>
        <taxon>Mycobacteriaceae</taxon>
        <taxon>Mycolicibacterium</taxon>
    </lineage>
</organism>
<keyword evidence="1" id="KW-0472">Membrane</keyword>
<gene>
    <name evidence="2" type="ORF">SAMN02799620_06143</name>
</gene>
<dbReference type="Proteomes" id="UP000199707">
    <property type="component" value="Unassembled WGS sequence"/>
</dbReference>
<feature type="transmembrane region" description="Helical" evidence="1">
    <location>
        <begin position="57"/>
        <end position="80"/>
    </location>
</feature>
<dbReference type="SUPFAM" id="SSF81442">
    <property type="entry name" value="Cytochrome c oxidase subunit I-like"/>
    <property type="match status" value="1"/>
</dbReference>
<dbReference type="InterPro" id="IPR036927">
    <property type="entry name" value="Cyt_c_oxase-like_su1_sf"/>
</dbReference>
<dbReference type="STRING" id="1502745.SAMN02799620_06143"/>
<evidence type="ECO:0000313" key="3">
    <source>
        <dbReference type="Proteomes" id="UP000199707"/>
    </source>
</evidence>
<evidence type="ECO:0000256" key="1">
    <source>
        <dbReference type="SAM" id="Phobius"/>
    </source>
</evidence>